<dbReference type="EMBL" id="JACNJH010000079">
    <property type="protein sequence ID" value="MBC8360266.1"/>
    <property type="molecule type" value="Genomic_DNA"/>
</dbReference>
<dbReference type="SUPFAM" id="SSF88723">
    <property type="entry name" value="PIN domain-like"/>
    <property type="match status" value="1"/>
</dbReference>
<evidence type="ECO:0000313" key="3">
    <source>
        <dbReference type="Proteomes" id="UP000603434"/>
    </source>
</evidence>
<protein>
    <submittedName>
        <fullName evidence="2">PIN domain-containing protein</fullName>
    </submittedName>
</protein>
<reference evidence="2 3" key="1">
    <citation type="submission" date="2020-08" db="EMBL/GenBank/DDBJ databases">
        <title>Bridging the membrane lipid divide: bacteria of the FCB group superphylum have the potential to synthesize archaeal ether lipids.</title>
        <authorList>
            <person name="Villanueva L."/>
            <person name="Von Meijenfeldt F.A.B."/>
            <person name="Westbye A.B."/>
            <person name="Yadav S."/>
            <person name="Hopmans E.C."/>
            <person name="Dutilh B.E."/>
            <person name="Sinninghe Damste J.S."/>
        </authorList>
    </citation>
    <scope>NUCLEOTIDE SEQUENCE [LARGE SCALE GENOMIC DNA]</scope>
    <source>
        <strain evidence="2">NIOZ-UU30</strain>
    </source>
</reference>
<dbReference type="Proteomes" id="UP000603434">
    <property type="component" value="Unassembled WGS sequence"/>
</dbReference>
<dbReference type="InterPro" id="IPR002716">
    <property type="entry name" value="PIN_dom"/>
</dbReference>
<name>A0A8J6NP53_9BACT</name>
<dbReference type="AlphaFoldDB" id="A0A8J6NP53"/>
<dbReference type="InterPro" id="IPR029060">
    <property type="entry name" value="PIN-like_dom_sf"/>
</dbReference>
<gene>
    <name evidence="2" type="ORF">H8E23_02550</name>
</gene>
<sequence length="136" mass="15413">MIQVLMDTGPWVALVDRSESKHSECVEWLQEFKGEIYSTEAVLTEVLYLLNFSSAAQTAALDFILTGAIILAPSTIDSLTTVKNLMEKYKDFPMDFADATLVSLAHDLSINNIVTFDRKHFGIYRLFKSRSFIVWP</sequence>
<dbReference type="Gene3D" id="3.40.50.1010">
    <property type="entry name" value="5'-nuclease"/>
    <property type="match status" value="1"/>
</dbReference>
<proteinExistence type="predicted"/>
<evidence type="ECO:0000313" key="2">
    <source>
        <dbReference type="EMBL" id="MBC8360266.1"/>
    </source>
</evidence>
<accession>A0A8J6NP53</accession>
<organism evidence="2 3">
    <name type="scientific">Candidatus Desulfatibia profunda</name>
    <dbReference type="NCBI Taxonomy" id="2841695"/>
    <lineage>
        <taxon>Bacteria</taxon>
        <taxon>Pseudomonadati</taxon>
        <taxon>Thermodesulfobacteriota</taxon>
        <taxon>Desulfobacteria</taxon>
        <taxon>Desulfobacterales</taxon>
        <taxon>Desulfobacterales incertae sedis</taxon>
        <taxon>Candidatus Desulfatibia</taxon>
    </lineage>
</organism>
<feature type="domain" description="PIN" evidence="1">
    <location>
        <begin position="5"/>
        <end position="120"/>
    </location>
</feature>
<comment type="caution">
    <text evidence="2">The sequence shown here is derived from an EMBL/GenBank/DDBJ whole genome shotgun (WGS) entry which is preliminary data.</text>
</comment>
<dbReference type="Pfam" id="PF01850">
    <property type="entry name" value="PIN"/>
    <property type="match status" value="1"/>
</dbReference>
<evidence type="ECO:0000259" key="1">
    <source>
        <dbReference type="Pfam" id="PF01850"/>
    </source>
</evidence>